<dbReference type="Pfam" id="PF13424">
    <property type="entry name" value="TPR_12"/>
    <property type="match status" value="1"/>
</dbReference>
<dbReference type="Proteomes" id="UP000023152">
    <property type="component" value="Unassembled WGS sequence"/>
</dbReference>
<keyword evidence="2 3" id="KW-0802">TPR repeat</keyword>
<dbReference type="AlphaFoldDB" id="X6NIS4"/>
<proteinExistence type="predicted"/>
<organism evidence="4 5">
    <name type="scientific">Reticulomyxa filosa</name>
    <dbReference type="NCBI Taxonomy" id="46433"/>
    <lineage>
        <taxon>Eukaryota</taxon>
        <taxon>Sar</taxon>
        <taxon>Rhizaria</taxon>
        <taxon>Retaria</taxon>
        <taxon>Foraminifera</taxon>
        <taxon>Monothalamids</taxon>
        <taxon>Reticulomyxidae</taxon>
        <taxon>Reticulomyxa</taxon>
    </lineage>
</organism>
<comment type="caution">
    <text evidence="4">The sequence shown here is derived from an EMBL/GenBank/DDBJ whole genome shotgun (WGS) entry which is preliminary data.</text>
</comment>
<dbReference type="InterPro" id="IPR011990">
    <property type="entry name" value="TPR-like_helical_dom_sf"/>
</dbReference>
<dbReference type="SUPFAM" id="SSF48452">
    <property type="entry name" value="TPR-like"/>
    <property type="match status" value="1"/>
</dbReference>
<evidence type="ECO:0000256" key="2">
    <source>
        <dbReference type="ARBA" id="ARBA00022803"/>
    </source>
</evidence>
<dbReference type="SMART" id="SM00028">
    <property type="entry name" value="TPR"/>
    <property type="match status" value="3"/>
</dbReference>
<feature type="repeat" description="TPR" evidence="3">
    <location>
        <begin position="53"/>
        <end position="86"/>
    </location>
</feature>
<dbReference type="EMBL" id="ASPP01008000">
    <property type="protein sequence ID" value="ETO26230.1"/>
    <property type="molecule type" value="Genomic_DNA"/>
</dbReference>
<evidence type="ECO:0000313" key="4">
    <source>
        <dbReference type="EMBL" id="ETO26230.1"/>
    </source>
</evidence>
<dbReference type="InterPro" id="IPR019734">
    <property type="entry name" value="TPR_rpt"/>
</dbReference>
<keyword evidence="1" id="KW-0677">Repeat</keyword>
<gene>
    <name evidence="4" type="ORF">RFI_10905</name>
</gene>
<evidence type="ECO:0000256" key="3">
    <source>
        <dbReference type="PROSITE-ProRule" id="PRU00339"/>
    </source>
</evidence>
<dbReference type="PANTHER" id="PTHR45641:SF19">
    <property type="entry name" value="NEPHROCYSTIN-3"/>
    <property type="match status" value="1"/>
</dbReference>
<name>X6NIS4_RETFI</name>
<reference evidence="4 5" key="1">
    <citation type="journal article" date="2013" name="Curr. Biol.">
        <title>The Genome of the Foraminiferan Reticulomyxa filosa.</title>
        <authorList>
            <person name="Glockner G."/>
            <person name="Hulsmann N."/>
            <person name="Schleicher M."/>
            <person name="Noegel A.A."/>
            <person name="Eichinger L."/>
            <person name="Gallinger C."/>
            <person name="Pawlowski J."/>
            <person name="Sierra R."/>
            <person name="Euteneuer U."/>
            <person name="Pillet L."/>
            <person name="Moustafa A."/>
            <person name="Platzer M."/>
            <person name="Groth M."/>
            <person name="Szafranski K."/>
            <person name="Schliwa M."/>
        </authorList>
    </citation>
    <scope>NUCLEOTIDE SEQUENCE [LARGE SCALE GENOMIC DNA]</scope>
</reference>
<sequence>MFGVYHHYVAIAYNLIGNIYNYNKREYDKAIEFYEHALQIILNIFGNNCNITAQIYENLGYAYDKKGLYDKAIESCEHSLQIRNAIFENVNKDIAKSLWNLGRMFEKIKNNNIACKYFKEAWKTYSIVSGEWNSKTLIAKKRLEKF</sequence>
<dbReference type="OrthoDB" id="2423701at2759"/>
<evidence type="ECO:0000313" key="5">
    <source>
        <dbReference type="Proteomes" id="UP000023152"/>
    </source>
</evidence>
<dbReference type="PANTHER" id="PTHR45641">
    <property type="entry name" value="TETRATRICOPEPTIDE REPEAT PROTEIN (AFU_ORTHOLOGUE AFUA_6G03870)"/>
    <property type="match status" value="1"/>
</dbReference>
<evidence type="ECO:0000256" key="1">
    <source>
        <dbReference type="ARBA" id="ARBA00022737"/>
    </source>
</evidence>
<dbReference type="PROSITE" id="PS50005">
    <property type="entry name" value="TPR"/>
    <property type="match status" value="1"/>
</dbReference>
<dbReference type="Gene3D" id="1.25.40.10">
    <property type="entry name" value="Tetratricopeptide repeat domain"/>
    <property type="match status" value="1"/>
</dbReference>
<accession>X6NIS4</accession>
<keyword evidence="5" id="KW-1185">Reference proteome</keyword>
<protein>
    <submittedName>
        <fullName evidence="4">Uncharacterized protein</fullName>
    </submittedName>
</protein>